<evidence type="ECO:0000313" key="2">
    <source>
        <dbReference type="EMBL" id="MBB6217961.1"/>
    </source>
</evidence>
<gene>
    <name evidence="2" type="ORF">HNQ80_004098</name>
</gene>
<dbReference type="RefSeq" id="WP_184312468.1">
    <property type="nucleotide sequence ID" value="NZ_JACHEN010000031.1"/>
</dbReference>
<evidence type="ECO:0000256" key="1">
    <source>
        <dbReference type="SAM" id="MobiDB-lite"/>
    </source>
</evidence>
<keyword evidence="3" id="KW-1185">Reference proteome</keyword>
<feature type="region of interest" description="Disordered" evidence="1">
    <location>
        <begin position="1"/>
        <end position="49"/>
    </location>
</feature>
<dbReference type="Proteomes" id="UP000579281">
    <property type="component" value="Unassembled WGS sequence"/>
</dbReference>
<comment type="caution">
    <text evidence="2">The sequence shown here is derived from an EMBL/GenBank/DDBJ whole genome shotgun (WGS) entry which is preliminary data.</text>
</comment>
<proteinExistence type="predicted"/>
<feature type="compositionally biased region" description="Polar residues" evidence="1">
    <location>
        <begin position="1"/>
        <end position="15"/>
    </location>
</feature>
<feature type="compositionally biased region" description="Basic and acidic residues" evidence="1">
    <location>
        <begin position="31"/>
        <end position="42"/>
    </location>
</feature>
<organism evidence="2 3">
    <name type="scientific">Anaerosolibacter carboniphilus</name>
    <dbReference type="NCBI Taxonomy" id="1417629"/>
    <lineage>
        <taxon>Bacteria</taxon>
        <taxon>Bacillati</taxon>
        <taxon>Bacillota</taxon>
        <taxon>Clostridia</taxon>
        <taxon>Peptostreptococcales</taxon>
        <taxon>Thermotaleaceae</taxon>
        <taxon>Anaerosolibacter</taxon>
    </lineage>
</organism>
<sequence>MKNKSQSNNTNTHNTPELVKVYHEQQQWIPSEDKPFTSKKGQENINKNR</sequence>
<dbReference type="AlphaFoldDB" id="A0A841KWY9"/>
<accession>A0A841KWY9</accession>
<dbReference type="EMBL" id="JACHEN010000031">
    <property type="protein sequence ID" value="MBB6217961.1"/>
    <property type="molecule type" value="Genomic_DNA"/>
</dbReference>
<protein>
    <submittedName>
        <fullName evidence="2">Uncharacterized protein</fullName>
    </submittedName>
</protein>
<name>A0A841KWY9_9FIRM</name>
<evidence type="ECO:0000313" key="3">
    <source>
        <dbReference type="Proteomes" id="UP000579281"/>
    </source>
</evidence>
<reference evidence="2 3" key="1">
    <citation type="submission" date="2020-08" db="EMBL/GenBank/DDBJ databases">
        <title>Genomic Encyclopedia of Type Strains, Phase IV (KMG-IV): sequencing the most valuable type-strain genomes for metagenomic binning, comparative biology and taxonomic classification.</title>
        <authorList>
            <person name="Goeker M."/>
        </authorList>
    </citation>
    <scope>NUCLEOTIDE SEQUENCE [LARGE SCALE GENOMIC DNA]</scope>
    <source>
        <strain evidence="2 3">DSM 103526</strain>
    </source>
</reference>